<comment type="cofactor">
    <cofactor evidence="3">
        <name>Zn(2+)</name>
        <dbReference type="ChEBI" id="CHEBI:29105"/>
    </cofactor>
</comment>
<sequence length="410" mass="45425">MYPTKQQLENYAELAVKVGVNVQPGQTVVVMGPIAAADLIRQITLHAYKVGAHNVHVEYNDDQLSKIKYLHAPEEVFSEYPEWRAKAMEEYAEKGAAFIQIYSPDPDLLNEADPSRIATAAKTAAAALNKYRSYLMSHHNAWTLISYATPEWASKVFPGESQETAIQKLWERIIDATRIDRENPVDAWGKHNAKLSEMVAFLNDKRYKQLQYEAPGTSLTIDLPEGHLWLGGAKENTRGVWFNPNIPTEEVYTLPHKDGVNGTVRSTKPLNNNGVIIDGFSLTFKDGKVVDFSADKGAEALQKLLDTDDGAKYLGEVALVPHDSPISNSNVIFYNTLFDENASCHLALGQAYPVTLEGGTDMDGEELAKHGVNKSLTHVDFMIGSAELSIDGITQDGRKEAIFRNGNWAF</sequence>
<dbReference type="InterPro" id="IPR000787">
    <property type="entry name" value="Peptidase_M29"/>
</dbReference>
<evidence type="ECO:0000313" key="11">
    <source>
        <dbReference type="Proteomes" id="UP000682811"/>
    </source>
</evidence>
<dbReference type="InterPro" id="IPR052170">
    <property type="entry name" value="M29_Exopeptidase"/>
</dbReference>
<keyword evidence="5 10" id="KW-0031">Aminopeptidase</keyword>
<evidence type="ECO:0000256" key="8">
    <source>
        <dbReference type="ARBA" id="ARBA00022801"/>
    </source>
</evidence>
<dbReference type="PANTHER" id="PTHR34448:SF3">
    <property type="entry name" value="AMINOPEPTIDASE AMPS"/>
    <property type="match status" value="1"/>
</dbReference>
<dbReference type="GO" id="GO:0008237">
    <property type="term" value="F:metallopeptidase activity"/>
    <property type="evidence" value="ECO:0007669"/>
    <property type="project" value="UniProtKB-KW"/>
</dbReference>
<dbReference type="SUPFAM" id="SSF144052">
    <property type="entry name" value="Thermophilic metalloprotease-like"/>
    <property type="match status" value="1"/>
</dbReference>
<proteinExistence type="inferred from homology"/>
<dbReference type="AlphaFoldDB" id="A0A919YGY9"/>
<dbReference type="Proteomes" id="UP000682811">
    <property type="component" value="Unassembled WGS sequence"/>
</dbReference>
<dbReference type="Pfam" id="PF02073">
    <property type="entry name" value="Peptidase_M29"/>
    <property type="match status" value="1"/>
</dbReference>
<keyword evidence="6" id="KW-0645">Protease</keyword>
<evidence type="ECO:0000256" key="3">
    <source>
        <dbReference type="ARBA" id="ARBA00001947"/>
    </source>
</evidence>
<dbReference type="GO" id="GO:0004177">
    <property type="term" value="F:aminopeptidase activity"/>
    <property type="evidence" value="ECO:0007669"/>
    <property type="project" value="UniProtKB-KW"/>
</dbReference>
<keyword evidence="8" id="KW-0378">Hydrolase</keyword>
<dbReference type="EMBL" id="BORT01000032">
    <property type="protein sequence ID" value="GIO50446.1"/>
    <property type="molecule type" value="Genomic_DNA"/>
</dbReference>
<keyword evidence="9" id="KW-0482">Metalloprotease</keyword>
<evidence type="ECO:0000256" key="2">
    <source>
        <dbReference type="ARBA" id="ARBA00001946"/>
    </source>
</evidence>
<protein>
    <submittedName>
        <fullName evidence="10">Aminopeptidase</fullName>
    </submittedName>
</protein>
<comment type="cofactor">
    <cofactor evidence="2">
        <name>Mg(2+)</name>
        <dbReference type="ChEBI" id="CHEBI:18420"/>
    </cofactor>
</comment>
<evidence type="ECO:0000256" key="1">
    <source>
        <dbReference type="ARBA" id="ARBA00001941"/>
    </source>
</evidence>
<evidence type="ECO:0000256" key="5">
    <source>
        <dbReference type="ARBA" id="ARBA00022438"/>
    </source>
</evidence>
<comment type="caution">
    <text evidence="10">The sequence shown here is derived from an EMBL/GenBank/DDBJ whole genome shotgun (WGS) entry which is preliminary data.</text>
</comment>
<evidence type="ECO:0000256" key="6">
    <source>
        <dbReference type="ARBA" id="ARBA00022670"/>
    </source>
</evidence>
<evidence type="ECO:0000256" key="7">
    <source>
        <dbReference type="ARBA" id="ARBA00022723"/>
    </source>
</evidence>
<comment type="similarity">
    <text evidence="4">Belongs to the peptidase M29 family.</text>
</comment>
<keyword evidence="7" id="KW-0479">Metal-binding</keyword>
<reference evidence="10 11" key="1">
    <citation type="submission" date="2021-03" db="EMBL/GenBank/DDBJ databases">
        <title>Antimicrobial resistance genes in bacteria isolated from Japanese honey, and their potential for conferring macrolide and lincosamide resistance in the American foulbrood pathogen Paenibacillus larvae.</title>
        <authorList>
            <person name="Okamoto M."/>
            <person name="Kumagai M."/>
            <person name="Kanamori H."/>
            <person name="Takamatsu D."/>
        </authorList>
    </citation>
    <scope>NUCLEOTIDE SEQUENCE [LARGE SCALE GENOMIC DNA]</scope>
    <source>
        <strain evidence="10 11">J34TS1</strain>
    </source>
</reference>
<organism evidence="10 11">
    <name type="scientific">Paenibacillus azoreducens</name>
    <dbReference type="NCBI Taxonomy" id="116718"/>
    <lineage>
        <taxon>Bacteria</taxon>
        <taxon>Bacillati</taxon>
        <taxon>Bacillota</taxon>
        <taxon>Bacilli</taxon>
        <taxon>Bacillales</taxon>
        <taxon>Paenibacillaceae</taxon>
        <taxon>Paenibacillus</taxon>
    </lineage>
</organism>
<evidence type="ECO:0000313" key="10">
    <source>
        <dbReference type="EMBL" id="GIO50446.1"/>
    </source>
</evidence>
<dbReference type="InterPro" id="IPR035097">
    <property type="entry name" value="M29_N-terminal"/>
</dbReference>
<dbReference type="GO" id="GO:0046872">
    <property type="term" value="F:metal ion binding"/>
    <property type="evidence" value="ECO:0007669"/>
    <property type="project" value="UniProtKB-KW"/>
</dbReference>
<gene>
    <name evidence="10" type="ORF">J34TS1_52110</name>
</gene>
<accession>A0A919YGY9</accession>
<dbReference type="GO" id="GO:0006508">
    <property type="term" value="P:proteolysis"/>
    <property type="evidence" value="ECO:0007669"/>
    <property type="project" value="UniProtKB-KW"/>
</dbReference>
<dbReference type="PANTHER" id="PTHR34448">
    <property type="entry name" value="AMINOPEPTIDASE"/>
    <property type="match status" value="1"/>
</dbReference>
<name>A0A919YGY9_9BACL</name>
<dbReference type="RefSeq" id="WP_212980650.1">
    <property type="nucleotide sequence ID" value="NZ_AP025343.1"/>
</dbReference>
<comment type="cofactor">
    <cofactor evidence="1">
        <name>Co(2+)</name>
        <dbReference type="ChEBI" id="CHEBI:48828"/>
    </cofactor>
</comment>
<evidence type="ECO:0000256" key="4">
    <source>
        <dbReference type="ARBA" id="ARBA00008236"/>
    </source>
</evidence>
<dbReference type="Gene3D" id="3.40.1830.10">
    <property type="entry name" value="Thermophilic metalloprotease (M29)"/>
    <property type="match status" value="1"/>
</dbReference>
<keyword evidence="11" id="KW-1185">Reference proteome</keyword>
<dbReference type="PRINTS" id="PR00919">
    <property type="entry name" value="THERMOPTASE"/>
</dbReference>
<evidence type="ECO:0000256" key="9">
    <source>
        <dbReference type="ARBA" id="ARBA00023049"/>
    </source>
</evidence>